<organism evidence="1">
    <name type="scientific">Arundo donax</name>
    <name type="common">Giant reed</name>
    <name type="synonym">Donax arundinaceus</name>
    <dbReference type="NCBI Taxonomy" id="35708"/>
    <lineage>
        <taxon>Eukaryota</taxon>
        <taxon>Viridiplantae</taxon>
        <taxon>Streptophyta</taxon>
        <taxon>Embryophyta</taxon>
        <taxon>Tracheophyta</taxon>
        <taxon>Spermatophyta</taxon>
        <taxon>Magnoliopsida</taxon>
        <taxon>Liliopsida</taxon>
        <taxon>Poales</taxon>
        <taxon>Poaceae</taxon>
        <taxon>PACMAD clade</taxon>
        <taxon>Arundinoideae</taxon>
        <taxon>Arundineae</taxon>
        <taxon>Arundo</taxon>
    </lineage>
</organism>
<accession>A0A0A9HIU8</accession>
<sequence length="33" mass="3804">MGRTYKGSITTHYVSYQFIFTIAKFRSNTKLGS</sequence>
<reference evidence="1" key="2">
    <citation type="journal article" date="2015" name="Data Brief">
        <title>Shoot transcriptome of the giant reed, Arundo donax.</title>
        <authorList>
            <person name="Barrero R.A."/>
            <person name="Guerrero F.D."/>
            <person name="Moolhuijzen P."/>
            <person name="Goolsby J.A."/>
            <person name="Tidwell J."/>
            <person name="Bellgard S.E."/>
            <person name="Bellgard M.I."/>
        </authorList>
    </citation>
    <scope>NUCLEOTIDE SEQUENCE</scope>
    <source>
        <tissue evidence="1">Shoot tissue taken approximately 20 cm above the soil surface</tissue>
    </source>
</reference>
<dbReference type="AlphaFoldDB" id="A0A0A9HIU8"/>
<name>A0A0A9HIU8_ARUDO</name>
<evidence type="ECO:0000313" key="1">
    <source>
        <dbReference type="EMBL" id="JAE32833.1"/>
    </source>
</evidence>
<proteinExistence type="predicted"/>
<reference evidence="1" key="1">
    <citation type="submission" date="2014-09" db="EMBL/GenBank/DDBJ databases">
        <authorList>
            <person name="Magalhaes I.L.F."/>
            <person name="Oliveira U."/>
            <person name="Santos F.R."/>
            <person name="Vidigal T.H.D.A."/>
            <person name="Brescovit A.D."/>
            <person name="Santos A.J."/>
        </authorList>
    </citation>
    <scope>NUCLEOTIDE SEQUENCE</scope>
    <source>
        <tissue evidence="1">Shoot tissue taken approximately 20 cm above the soil surface</tissue>
    </source>
</reference>
<protein>
    <submittedName>
        <fullName evidence="1">Uncharacterized protein</fullName>
    </submittedName>
</protein>
<dbReference type="EMBL" id="GBRH01165063">
    <property type="protein sequence ID" value="JAE32833.1"/>
    <property type="molecule type" value="Transcribed_RNA"/>
</dbReference>